<name>A0A6G0Y860_APHCR</name>
<accession>A0A6G0Y860</accession>
<sequence>MPKKKPGPSGRRPVYWWNDEIAELRRSALALRRRYQSCLGRPGHPGVQKARFRYSAAKRALRIAIRTAKSKAWADLCALVDKDPWGRPYRLVMKKLDTRDPAADSRGREALIVDSLFPAAPATD</sequence>
<evidence type="ECO:0000313" key="2">
    <source>
        <dbReference type="Proteomes" id="UP000478052"/>
    </source>
</evidence>
<keyword evidence="2" id="KW-1185">Reference proteome</keyword>
<dbReference type="AlphaFoldDB" id="A0A6G0Y860"/>
<dbReference type="OrthoDB" id="6630637at2759"/>
<gene>
    <name evidence="1" type="ORF">FWK35_00016219</name>
</gene>
<evidence type="ECO:0008006" key="3">
    <source>
        <dbReference type="Google" id="ProtNLM"/>
    </source>
</evidence>
<comment type="caution">
    <text evidence="1">The sequence shown here is derived from an EMBL/GenBank/DDBJ whole genome shotgun (WGS) entry which is preliminary data.</text>
</comment>
<dbReference type="Proteomes" id="UP000478052">
    <property type="component" value="Unassembled WGS sequence"/>
</dbReference>
<proteinExistence type="predicted"/>
<reference evidence="1 2" key="1">
    <citation type="submission" date="2019-08" db="EMBL/GenBank/DDBJ databases">
        <title>Whole genome of Aphis craccivora.</title>
        <authorList>
            <person name="Voronova N.V."/>
            <person name="Shulinski R.S."/>
            <person name="Bandarenka Y.V."/>
            <person name="Zhorov D.G."/>
            <person name="Warner D."/>
        </authorList>
    </citation>
    <scope>NUCLEOTIDE SEQUENCE [LARGE SCALE GENOMIC DNA]</scope>
    <source>
        <strain evidence="1">180601</strain>
        <tissue evidence="1">Whole Body</tissue>
    </source>
</reference>
<dbReference type="EMBL" id="VUJU01005491">
    <property type="protein sequence ID" value="KAF0751061.1"/>
    <property type="molecule type" value="Genomic_DNA"/>
</dbReference>
<organism evidence="1 2">
    <name type="scientific">Aphis craccivora</name>
    <name type="common">Cowpea aphid</name>
    <dbReference type="NCBI Taxonomy" id="307492"/>
    <lineage>
        <taxon>Eukaryota</taxon>
        <taxon>Metazoa</taxon>
        <taxon>Ecdysozoa</taxon>
        <taxon>Arthropoda</taxon>
        <taxon>Hexapoda</taxon>
        <taxon>Insecta</taxon>
        <taxon>Pterygota</taxon>
        <taxon>Neoptera</taxon>
        <taxon>Paraneoptera</taxon>
        <taxon>Hemiptera</taxon>
        <taxon>Sternorrhyncha</taxon>
        <taxon>Aphidomorpha</taxon>
        <taxon>Aphidoidea</taxon>
        <taxon>Aphididae</taxon>
        <taxon>Aphidini</taxon>
        <taxon>Aphis</taxon>
        <taxon>Aphis</taxon>
    </lineage>
</organism>
<evidence type="ECO:0000313" key="1">
    <source>
        <dbReference type="EMBL" id="KAF0751061.1"/>
    </source>
</evidence>
<protein>
    <recommendedName>
        <fullName evidence="3">Reverse transcriptase domain-containing protein</fullName>
    </recommendedName>
</protein>